<comment type="caution">
    <text evidence="2">The sequence shown here is derived from an EMBL/GenBank/DDBJ whole genome shotgun (WGS) entry which is preliminary data.</text>
</comment>
<feature type="region of interest" description="Disordered" evidence="1">
    <location>
        <begin position="66"/>
        <end position="89"/>
    </location>
</feature>
<dbReference type="Proteomes" id="UP001521222">
    <property type="component" value="Unassembled WGS sequence"/>
</dbReference>
<keyword evidence="3" id="KW-1185">Reference proteome</keyword>
<evidence type="ECO:0000256" key="1">
    <source>
        <dbReference type="SAM" id="MobiDB-lite"/>
    </source>
</evidence>
<sequence>MSESDKKTDPPKKPEARVAGAPSNREGVFNTDLPEYPDDKKPTDENMEEKKYNFKEALREHWNKARRGSAHLVGLLSGQKDKGKDEENK</sequence>
<dbReference type="EMBL" id="JAKIXB020000001">
    <property type="protein sequence ID" value="KAL1611707.1"/>
    <property type="molecule type" value="Genomic_DNA"/>
</dbReference>
<evidence type="ECO:0000313" key="3">
    <source>
        <dbReference type="Proteomes" id="UP001521222"/>
    </source>
</evidence>
<feature type="compositionally biased region" description="Basic and acidic residues" evidence="1">
    <location>
        <begin position="37"/>
        <end position="48"/>
    </location>
</feature>
<gene>
    <name evidence="2" type="ORF">SLS59_000426</name>
</gene>
<accession>A0ABR3S505</accession>
<organism evidence="2 3">
    <name type="scientific">Nothophoma quercina</name>
    <dbReference type="NCBI Taxonomy" id="749835"/>
    <lineage>
        <taxon>Eukaryota</taxon>
        <taxon>Fungi</taxon>
        <taxon>Dikarya</taxon>
        <taxon>Ascomycota</taxon>
        <taxon>Pezizomycotina</taxon>
        <taxon>Dothideomycetes</taxon>
        <taxon>Pleosporomycetidae</taxon>
        <taxon>Pleosporales</taxon>
        <taxon>Pleosporineae</taxon>
        <taxon>Didymellaceae</taxon>
        <taxon>Nothophoma</taxon>
    </lineage>
</organism>
<protein>
    <submittedName>
        <fullName evidence="2">Uncharacterized protein</fullName>
    </submittedName>
</protein>
<feature type="compositionally biased region" description="Basic and acidic residues" evidence="1">
    <location>
        <begin position="79"/>
        <end position="89"/>
    </location>
</feature>
<reference evidence="2 3" key="1">
    <citation type="submission" date="2024-02" db="EMBL/GenBank/DDBJ databases">
        <title>De novo assembly and annotation of 12 fungi associated with fruit tree decline syndrome in Ontario, Canada.</title>
        <authorList>
            <person name="Sulman M."/>
            <person name="Ellouze W."/>
            <person name="Ilyukhin E."/>
        </authorList>
    </citation>
    <scope>NUCLEOTIDE SEQUENCE [LARGE SCALE GENOMIC DNA]</scope>
    <source>
        <strain evidence="2 3">M97-236</strain>
    </source>
</reference>
<name>A0ABR3S505_9PLEO</name>
<feature type="region of interest" description="Disordered" evidence="1">
    <location>
        <begin position="1"/>
        <end position="48"/>
    </location>
</feature>
<proteinExistence type="predicted"/>
<evidence type="ECO:0000313" key="2">
    <source>
        <dbReference type="EMBL" id="KAL1611707.1"/>
    </source>
</evidence>
<feature type="compositionally biased region" description="Basic and acidic residues" evidence="1">
    <location>
        <begin position="1"/>
        <end position="16"/>
    </location>
</feature>